<keyword evidence="2" id="KW-0808">Transferase</keyword>
<evidence type="ECO:0000313" key="2">
    <source>
        <dbReference type="EMBL" id="SEP77971.1"/>
    </source>
</evidence>
<dbReference type="SUPFAM" id="SSF55729">
    <property type="entry name" value="Acyl-CoA N-acyltransferases (Nat)"/>
    <property type="match status" value="1"/>
</dbReference>
<evidence type="ECO:0000259" key="1">
    <source>
        <dbReference type="PROSITE" id="PS51186"/>
    </source>
</evidence>
<proteinExistence type="predicted"/>
<dbReference type="PROSITE" id="PS51186">
    <property type="entry name" value="GNAT"/>
    <property type="match status" value="1"/>
</dbReference>
<dbReference type="AlphaFoldDB" id="A0A1H9AN48"/>
<dbReference type="GO" id="GO:0016747">
    <property type="term" value="F:acyltransferase activity, transferring groups other than amino-acyl groups"/>
    <property type="evidence" value="ECO:0007669"/>
    <property type="project" value="InterPro"/>
</dbReference>
<feature type="domain" description="N-acetyltransferase" evidence="1">
    <location>
        <begin position="4"/>
        <end position="148"/>
    </location>
</feature>
<gene>
    <name evidence="2" type="ORF">SAMN05444005_102236</name>
</gene>
<accession>A0A1H9AN48</accession>
<keyword evidence="3" id="KW-1185">Reference proteome</keyword>
<name>A0A1H9AN48_9FLAO</name>
<dbReference type="InterPro" id="IPR000182">
    <property type="entry name" value="GNAT_dom"/>
</dbReference>
<dbReference type="RefSeq" id="WP_091466147.1">
    <property type="nucleotide sequence ID" value="NZ_FOEI01000002.1"/>
</dbReference>
<protein>
    <submittedName>
        <fullName evidence="2">Acetyltransferase (GNAT) domain-containing protein</fullName>
    </submittedName>
</protein>
<sequence>MSNIKIKKISHLETIPVRSEVLRKGKPIESCYFEGDELEETVHFGLFNDEILIGVASIFKTKSNHFSEEKQYQLRGMAVLEDYQGKRLGGVLLEEAIRFVQQNQADILWFNARENAVNFYKNYNFRIFGKPFDINGIGIHYVMYMNFVG</sequence>
<dbReference type="Gene3D" id="3.40.630.30">
    <property type="match status" value="1"/>
</dbReference>
<dbReference type="InterPro" id="IPR016181">
    <property type="entry name" value="Acyl_CoA_acyltransferase"/>
</dbReference>
<dbReference type="OrthoDB" id="2352823at2"/>
<dbReference type="STRING" id="1299341.SAMN05444005_102236"/>
<dbReference type="CDD" id="cd04301">
    <property type="entry name" value="NAT_SF"/>
    <property type="match status" value="1"/>
</dbReference>
<organism evidence="2 3">
    <name type="scientific">Flavobacterium urocaniciphilum</name>
    <dbReference type="NCBI Taxonomy" id="1299341"/>
    <lineage>
        <taxon>Bacteria</taxon>
        <taxon>Pseudomonadati</taxon>
        <taxon>Bacteroidota</taxon>
        <taxon>Flavobacteriia</taxon>
        <taxon>Flavobacteriales</taxon>
        <taxon>Flavobacteriaceae</taxon>
        <taxon>Flavobacterium</taxon>
    </lineage>
</organism>
<dbReference type="Proteomes" id="UP000198648">
    <property type="component" value="Unassembled WGS sequence"/>
</dbReference>
<evidence type="ECO:0000313" key="3">
    <source>
        <dbReference type="Proteomes" id="UP000198648"/>
    </source>
</evidence>
<dbReference type="Pfam" id="PF00583">
    <property type="entry name" value="Acetyltransf_1"/>
    <property type="match status" value="1"/>
</dbReference>
<reference evidence="2 3" key="1">
    <citation type="submission" date="2016-10" db="EMBL/GenBank/DDBJ databases">
        <authorList>
            <person name="de Groot N.N."/>
        </authorList>
    </citation>
    <scope>NUCLEOTIDE SEQUENCE [LARGE SCALE GENOMIC DNA]</scope>
    <source>
        <strain evidence="2 3">DSM 27078</strain>
    </source>
</reference>
<dbReference type="EMBL" id="FOEI01000002">
    <property type="protein sequence ID" value="SEP77971.1"/>
    <property type="molecule type" value="Genomic_DNA"/>
</dbReference>